<sequence>MTILSLVVKNVLRNKKKTFLIISLVTVVSCLLLIANTIFETANRGVKKTFSGCLTGDFLISENSEKINSIFGYEMPFVSEYEPVDQLASFLPISEKLDEYDSVLQYSPIISAAVQAEIGGCKYTVPIFGIDNKTYFDVCPDIRVVKGDAASLSPGSRGIFLNESLVSVVESQAGRPLELGEEIILSTFVDGSFRIRKGLFRGVIAYPSDAEPFNKIVLSEPQILRELLNYSVSFKESQNQFEDSSLGVPVSDFSIDDLFADTSVRDTVSETSGLSLTDVESYFESETTEAVDFSEVVTWSFILIKGRDGQTDRLKTLLFDKILPGNDVKCLSWVTAAGLSAQAPFAMQLAFNFGMIFIIIGSILVVTNALVITVFERTAEIGTMRAIGARKSYIRYLFIWETFILIMSGTVLGIVLGACVCAGLQKNGIHLDNQLLVTLFGGASLRPVVSAKIMAIQCSGSLAVGFLAWIFPVHVAVNIPPAQIIGKS</sequence>
<dbReference type="GO" id="GO:0005886">
    <property type="term" value="C:plasma membrane"/>
    <property type="evidence" value="ECO:0007669"/>
    <property type="project" value="UniProtKB-SubCell"/>
</dbReference>
<keyword evidence="10" id="KW-1185">Reference proteome</keyword>
<dbReference type="eggNOG" id="COG0577">
    <property type="taxonomic scope" value="Bacteria"/>
</dbReference>
<dbReference type="GO" id="GO:0022857">
    <property type="term" value="F:transmembrane transporter activity"/>
    <property type="evidence" value="ECO:0007669"/>
    <property type="project" value="TreeGrafter"/>
</dbReference>
<keyword evidence="2" id="KW-1003">Cell membrane</keyword>
<dbReference type="InterPro" id="IPR003838">
    <property type="entry name" value="ABC3_permease_C"/>
</dbReference>
<reference evidence="10" key="1">
    <citation type="submission" date="2011-04" db="EMBL/GenBank/DDBJ databases">
        <title>The complete genome of Treponema brennaborense DSM 12168.</title>
        <authorList>
            <person name="Lucas S."/>
            <person name="Han J."/>
            <person name="Lapidus A."/>
            <person name="Bruce D."/>
            <person name="Goodwin L."/>
            <person name="Pitluck S."/>
            <person name="Peters L."/>
            <person name="Kyrpides N."/>
            <person name="Mavromatis K."/>
            <person name="Ivanova N."/>
            <person name="Mikhailova N."/>
            <person name="Pagani I."/>
            <person name="Teshima H."/>
            <person name="Detter J.C."/>
            <person name="Tapia R."/>
            <person name="Han C."/>
            <person name="Land M."/>
            <person name="Hauser L."/>
            <person name="Markowitz V."/>
            <person name="Cheng J.-F."/>
            <person name="Hugenholtz P."/>
            <person name="Woyke T."/>
            <person name="Wu D."/>
            <person name="Gronow S."/>
            <person name="Wellnitz S."/>
            <person name="Brambilla E."/>
            <person name="Klenk H.-P."/>
            <person name="Eisen J.A."/>
        </authorList>
    </citation>
    <scope>NUCLEOTIDE SEQUENCE [LARGE SCALE GENOMIC DNA]</scope>
    <source>
        <strain evidence="10">DSM 12168 / CIP 105900 / DD5/3</strain>
    </source>
</reference>
<comment type="similarity">
    <text evidence="6">Belongs to the ABC-4 integral membrane protein family.</text>
</comment>
<feature type="transmembrane region" description="Helical" evidence="7">
    <location>
        <begin position="349"/>
        <end position="375"/>
    </location>
</feature>
<dbReference type="AlphaFoldDB" id="F4LJG5"/>
<proteinExistence type="inferred from homology"/>
<dbReference type="STRING" id="906968.Trebr_0924"/>
<feature type="transmembrane region" description="Helical" evidence="7">
    <location>
        <begin position="454"/>
        <end position="477"/>
    </location>
</feature>
<evidence type="ECO:0000256" key="3">
    <source>
        <dbReference type="ARBA" id="ARBA00022692"/>
    </source>
</evidence>
<dbReference type="KEGG" id="tbe:Trebr_0924"/>
<dbReference type="PANTHER" id="PTHR30572">
    <property type="entry name" value="MEMBRANE COMPONENT OF TRANSPORTER-RELATED"/>
    <property type="match status" value="1"/>
</dbReference>
<dbReference type="EMBL" id="CP002696">
    <property type="protein sequence ID" value="AEE16360.1"/>
    <property type="molecule type" value="Genomic_DNA"/>
</dbReference>
<evidence type="ECO:0000256" key="5">
    <source>
        <dbReference type="ARBA" id="ARBA00023136"/>
    </source>
</evidence>
<evidence type="ECO:0000313" key="9">
    <source>
        <dbReference type="EMBL" id="AEE16360.1"/>
    </source>
</evidence>
<evidence type="ECO:0000256" key="7">
    <source>
        <dbReference type="SAM" id="Phobius"/>
    </source>
</evidence>
<gene>
    <name evidence="9" type="ordered locus">Trebr_0924</name>
</gene>
<evidence type="ECO:0000256" key="4">
    <source>
        <dbReference type="ARBA" id="ARBA00022989"/>
    </source>
</evidence>
<feature type="transmembrane region" description="Helical" evidence="7">
    <location>
        <begin position="19"/>
        <end position="39"/>
    </location>
</feature>
<feature type="domain" description="ABC3 transporter permease C-terminal" evidence="8">
    <location>
        <begin position="353"/>
        <end position="480"/>
    </location>
</feature>
<dbReference type="Proteomes" id="UP000006546">
    <property type="component" value="Chromosome"/>
</dbReference>
<dbReference type="OrthoDB" id="366662at2"/>
<keyword evidence="4 7" id="KW-1133">Transmembrane helix</keyword>
<keyword evidence="3 7" id="KW-0812">Transmembrane</keyword>
<evidence type="ECO:0000256" key="2">
    <source>
        <dbReference type="ARBA" id="ARBA00022475"/>
    </source>
</evidence>
<keyword evidence="5 7" id="KW-0472">Membrane</keyword>
<name>F4LJG5_TREBD</name>
<dbReference type="PANTHER" id="PTHR30572:SF4">
    <property type="entry name" value="ABC TRANSPORTER PERMEASE YTRF"/>
    <property type="match status" value="1"/>
</dbReference>
<accession>F4LJG5</accession>
<dbReference type="Pfam" id="PF02687">
    <property type="entry name" value="FtsX"/>
    <property type="match status" value="1"/>
</dbReference>
<dbReference type="InterPro" id="IPR050250">
    <property type="entry name" value="Macrolide_Exporter_MacB"/>
</dbReference>
<feature type="transmembrane region" description="Helical" evidence="7">
    <location>
        <begin position="396"/>
        <end position="425"/>
    </location>
</feature>
<protein>
    <recommendedName>
        <fullName evidence="8">ABC3 transporter permease C-terminal domain-containing protein</fullName>
    </recommendedName>
</protein>
<evidence type="ECO:0000256" key="1">
    <source>
        <dbReference type="ARBA" id="ARBA00004651"/>
    </source>
</evidence>
<evidence type="ECO:0000256" key="6">
    <source>
        <dbReference type="ARBA" id="ARBA00038076"/>
    </source>
</evidence>
<dbReference type="HOGENOM" id="CLU_036078_0_0_12"/>
<dbReference type="RefSeq" id="WP_013758079.1">
    <property type="nucleotide sequence ID" value="NC_015500.1"/>
</dbReference>
<comment type="subcellular location">
    <subcellularLocation>
        <location evidence="1">Cell membrane</location>
        <topology evidence="1">Multi-pass membrane protein</topology>
    </subcellularLocation>
</comment>
<evidence type="ECO:0000313" key="10">
    <source>
        <dbReference type="Proteomes" id="UP000006546"/>
    </source>
</evidence>
<evidence type="ECO:0000259" key="8">
    <source>
        <dbReference type="Pfam" id="PF02687"/>
    </source>
</evidence>
<organism evidence="9 10">
    <name type="scientific">Treponema brennaborense (strain DSM 12168 / CIP 105900 / DD5/3)</name>
    <dbReference type="NCBI Taxonomy" id="906968"/>
    <lineage>
        <taxon>Bacteria</taxon>
        <taxon>Pseudomonadati</taxon>
        <taxon>Spirochaetota</taxon>
        <taxon>Spirochaetia</taxon>
        <taxon>Spirochaetales</taxon>
        <taxon>Treponemataceae</taxon>
        <taxon>Treponema</taxon>
    </lineage>
</organism>